<dbReference type="EMBL" id="GG666509">
    <property type="protein sequence ID" value="EEN60940.1"/>
    <property type="molecule type" value="Genomic_DNA"/>
</dbReference>
<proteinExistence type="inferred from homology"/>
<accession>C3YFH7</accession>
<dbReference type="PANTHER" id="PTHR11808:SF80">
    <property type="entry name" value="CYSTATHIONINE GAMMA-LYASE"/>
    <property type="match status" value="1"/>
</dbReference>
<dbReference type="InterPro" id="IPR015422">
    <property type="entry name" value="PyrdxlP-dep_Trfase_small"/>
</dbReference>
<comment type="cofactor">
    <cofactor evidence="1 3">
        <name>pyridoxal 5'-phosphate</name>
        <dbReference type="ChEBI" id="CHEBI:597326"/>
    </cofactor>
</comment>
<evidence type="ECO:0000256" key="2">
    <source>
        <dbReference type="ARBA" id="ARBA00022898"/>
    </source>
</evidence>
<dbReference type="InterPro" id="IPR000277">
    <property type="entry name" value="Cys/Met-Metab_PyrdxlP-dep_enz"/>
</dbReference>
<dbReference type="GO" id="GO:0030170">
    <property type="term" value="F:pyridoxal phosphate binding"/>
    <property type="evidence" value="ECO:0007669"/>
    <property type="project" value="InterPro"/>
</dbReference>
<dbReference type="STRING" id="7739.C3YFH7"/>
<dbReference type="GO" id="GO:0019346">
    <property type="term" value="P:transsulfuration"/>
    <property type="evidence" value="ECO:0007669"/>
    <property type="project" value="InterPro"/>
</dbReference>
<dbReference type="InterPro" id="IPR015424">
    <property type="entry name" value="PyrdxlP-dep_Trfase"/>
</dbReference>
<dbReference type="FunFam" id="3.90.1150.10:FF:000274">
    <property type="entry name" value="Predicted protein"/>
    <property type="match status" value="1"/>
</dbReference>
<evidence type="ECO:0000256" key="3">
    <source>
        <dbReference type="RuleBase" id="RU362118"/>
    </source>
</evidence>
<dbReference type="Pfam" id="PF01053">
    <property type="entry name" value="Cys_Met_Meta_PP"/>
    <property type="match status" value="1"/>
</dbReference>
<name>C3YFH7_BRAFL</name>
<dbReference type="AlphaFoldDB" id="C3YFH7"/>
<protein>
    <recommendedName>
        <fullName evidence="5">Cystathionine gamma-lyase</fullName>
    </recommendedName>
</protein>
<dbReference type="SUPFAM" id="SSF53383">
    <property type="entry name" value="PLP-dependent transferases"/>
    <property type="match status" value="2"/>
</dbReference>
<dbReference type="eggNOG" id="KOG0053">
    <property type="taxonomic scope" value="Eukaryota"/>
</dbReference>
<dbReference type="Gene3D" id="3.90.1150.10">
    <property type="entry name" value="Aspartate Aminotransferase, domain 1"/>
    <property type="match status" value="1"/>
</dbReference>
<evidence type="ECO:0000313" key="4">
    <source>
        <dbReference type="EMBL" id="EEN60940.1"/>
    </source>
</evidence>
<organism>
    <name type="scientific">Branchiostoma floridae</name>
    <name type="common">Florida lancelet</name>
    <name type="synonym">Amphioxus</name>
    <dbReference type="NCBI Taxonomy" id="7739"/>
    <lineage>
        <taxon>Eukaryota</taxon>
        <taxon>Metazoa</taxon>
        <taxon>Chordata</taxon>
        <taxon>Cephalochordata</taxon>
        <taxon>Leptocardii</taxon>
        <taxon>Amphioxiformes</taxon>
        <taxon>Branchiostomatidae</taxon>
        <taxon>Branchiostoma</taxon>
    </lineage>
</organism>
<gene>
    <name evidence="4" type="ORF">BRAFLDRAFT_77220</name>
</gene>
<keyword evidence="2 3" id="KW-0663">Pyridoxal phosphate</keyword>
<evidence type="ECO:0000256" key="1">
    <source>
        <dbReference type="ARBA" id="ARBA00001933"/>
    </source>
</evidence>
<evidence type="ECO:0008006" key="5">
    <source>
        <dbReference type="Google" id="ProtNLM"/>
    </source>
</evidence>
<comment type="similarity">
    <text evidence="3">Belongs to the trans-sulfuration enzymes family.</text>
</comment>
<sequence length="222" mass="23903">MASSTDSHGSPPPDDLHFDTLAVMARPPAVSTRPIAPSIETTSTYVMDTVDEYVHKLENKGYIYSRHGGPTQDGAAYSINQLEGGYGTLVFSSGMAAVSTVLLSLLKVERVFYPGLPSHPQHEAAKRVMGNGYSGMMSFEVKGGEQAGKTFVESVRVIKLAVSLGGVESLVEHPATMTHGRYMISDLERDMGDITPGLIRFSVGIENVQDLENDLAQALDKI</sequence>
<reference evidence="4" key="1">
    <citation type="journal article" date="2008" name="Nature">
        <title>The amphioxus genome and the evolution of the chordate karyotype.</title>
        <authorList>
            <consortium name="US DOE Joint Genome Institute (JGI-PGF)"/>
            <person name="Putnam N.H."/>
            <person name="Butts T."/>
            <person name="Ferrier D.E.K."/>
            <person name="Furlong R.F."/>
            <person name="Hellsten U."/>
            <person name="Kawashima T."/>
            <person name="Robinson-Rechavi M."/>
            <person name="Shoguchi E."/>
            <person name="Terry A."/>
            <person name="Yu J.-K."/>
            <person name="Benito-Gutierrez E.L."/>
            <person name="Dubchak I."/>
            <person name="Garcia-Fernandez J."/>
            <person name="Gibson-Brown J.J."/>
            <person name="Grigoriev I.V."/>
            <person name="Horton A.C."/>
            <person name="de Jong P.J."/>
            <person name="Jurka J."/>
            <person name="Kapitonov V.V."/>
            <person name="Kohara Y."/>
            <person name="Kuroki Y."/>
            <person name="Lindquist E."/>
            <person name="Lucas S."/>
            <person name="Osoegawa K."/>
            <person name="Pennacchio L.A."/>
            <person name="Salamov A.A."/>
            <person name="Satou Y."/>
            <person name="Sauka-Spengler T."/>
            <person name="Schmutz J."/>
            <person name="Shin-I T."/>
            <person name="Toyoda A."/>
            <person name="Bronner-Fraser M."/>
            <person name="Fujiyama A."/>
            <person name="Holland L.Z."/>
            <person name="Holland P.W.H."/>
            <person name="Satoh N."/>
            <person name="Rokhsar D.S."/>
        </authorList>
    </citation>
    <scope>NUCLEOTIDE SEQUENCE [LARGE SCALE GENOMIC DNA]</scope>
    <source>
        <strain evidence="4">S238N-H82</strain>
        <tissue evidence="4">Testes</tissue>
    </source>
</reference>
<dbReference type="PANTHER" id="PTHR11808">
    <property type="entry name" value="TRANS-SULFURATION ENZYME FAMILY MEMBER"/>
    <property type="match status" value="1"/>
</dbReference>
<dbReference type="InParanoid" id="C3YFH7"/>